<evidence type="ECO:0000313" key="2">
    <source>
        <dbReference type="Proteomes" id="UP000720189"/>
    </source>
</evidence>
<dbReference type="OrthoDB" id="5068910at2759"/>
<gene>
    <name evidence="1" type="ORF">BKA55DRAFT_514480</name>
</gene>
<sequence>MDSLPPKVYWMLIDYLSVSDLHSLVSCSKSTHKKTKPMLYRVLRLHFDNGNLKPQTLLLLRTLMHSPELMNELCLENCALEHFVPEESWRLRWLDLRYCSGTEMFMHRLLSGHQLQLLKVLRLSGRLSRRTFLSLLVSLEENHRLEELSLRLESLPQLVGQEGYGRSLAPSKLGDSCQRLRSRILGHLETHGPRLRSATIDIRQDIDFCMPSMLFTVQDIVMIIKSCPSVEFLGLPIDFHDLFSNQAGSINYPVKLQALHLRGEYGAFSEMAKNTTTLVNLFHAPPSFQIFVGYGKMLKAIYTPSSGYPLYSRVTKIQKSNYCLDL</sequence>
<dbReference type="Proteomes" id="UP000720189">
    <property type="component" value="Unassembled WGS sequence"/>
</dbReference>
<dbReference type="RefSeq" id="XP_046048273.1">
    <property type="nucleotide sequence ID" value="XM_046187969.1"/>
</dbReference>
<dbReference type="AlphaFoldDB" id="A0A9P9GYD9"/>
<reference evidence="1" key="1">
    <citation type="journal article" date="2021" name="Nat. Commun.">
        <title>Genetic determinants of endophytism in the Arabidopsis root mycobiome.</title>
        <authorList>
            <person name="Mesny F."/>
            <person name="Miyauchi S."/>
            <person name="Thiergart T."/>
            <person name="Pickel B."/>
            <person name="Atanasova L."/>
            <person name="Karlsson M."/>
            <person name="Huettel B."/>
            <person name="Barry K.W."/>
            <person name="Haridas S."/>
            <person name="Chen C."/>
            <person name="Bauer D."/>
            <person name="Andreopoulos W."/>
            <person name="Pangilinan J."/>
            <person name="LaButti K."/>
            <person name="Riley R."/>
            <person name="Lipzen A."/>
            <person name="Clum A."/>
            <person name="Drula E."/>
            <person name="Henrissat B."/>
            <person name="Kohler A."/>
            <person name="Grigoriev I.V."/>
            <person name="Martin F.M."/>
            <person name="Hacquard S."/>
        </authorList>
    </citation>
    <scope>NUCLEOTIDE SEQUENCE</scope>
    <source>
        <strain evidence="1">MPI-CAGE-AT-0023</strain>
    </source>
</reference>
<dbReference type="GeneID" id="70217923"/>
<evidence type="ECO:0000313" key="1">
    <source>
        <dbReference type="EMBL" id="KAH7247690.1"/>
    </source>
</evidence>
<proteinExistence type="predicted"/>
<organism evidence="1 2">
    <name type="scientific">Fusarium redolens</name>
    <dbReference type="NCBI Taxonomy" id="48865"/>
    <lineage>
        <taxon>Eukaryota</taxon>
        <taxon>Fungi</taxon>
        <taxon>Dikarya</taxon>
        <taxon>Ascomycota</taxon>
        <taxon>Pezizomycotina</taxon>
        <taxon>Sordariomycetes</taxon>
        <taxon>Hypocreomycetidae</taxon>
        <taxon>Hypocreales</taxon>
        <taxon>Nectriaceae</taxon>
        <taxon>Fusarium</taxon>
        <taxon>Fusarium redolens species complex</taxon>
    </lineage>
</organism>
<dbReference type="SUPFAM" id="SSF52047">
    <property type="entry name" value="RNI-like"/>
    <property type="match status" value="1"/>
</dbReference>
<accession>A0A9P9GYD9</accession>
<protein>
    <recommendedName>
        <fullName evidence="3">F-box domain-containing protein</fullName>
    </recommendedName>
</protein>
<dbReference type="EMBL" id="JAGMUX010000010">
    <property type="protein sequence ID" value="KAH7247690.1"/>
    <property type="molecule type" value="Genomic_DNA"/>
</dbReference>
<evidence type="ECO:0008006" key="3">
    <source>
        <dbReference type="Google" id="ProtNLM"/>
    </source>
</evidence>
<comment type="caution">
    <text evidence="1">The sequence shown here is derived from an EMBL/GenBank/DDBJ whole genome shotgun (WGS) entry which is preliminary data.</text>
</comment>
<keyword evidence="2" id="KW-1185">Reference proteome</keyword>
<name>A0A9P9GYD9_FUSRE</name>